<dbReference type="Proteomes" id="UP000655016">
    <property type="component" value="Unassembled WGS sequence"/>
</dbReference>
<reference evidence="2" key="1">
    <citation type="journal article" date="2019" name="Int. J. Syst. Evol. Microbiol.">
        <title>The Global Catalogue of Microorganisms (GCM) 10K type strain sequencing project: providing services to taxonomists for standard genome sequencing and annotation.</title>
        <authorList>
            <consortium name="The Broad Institute Genomics Platform"/>
            <consortium name="The Broad Institute Genome Sequencing Center for Infectious Disease"/>
            <person name="Wu L."/>
            <person name="Ma J."/>
        </authorList>
    </citation>
    <scope>NUCLEOTIDE SEQUENCE [LARGE SCALE GENOMIC DNA]</scope>
    <source>
        <strain evidence="2">CGMCC 1.16060</strain>
    </source>
</reference>
<dbReference type="EMBL" id="BMKP01000007">
    <property type="protein sequence ID" value="GGF18824.1"/>
    <property type="molecule type" value="Genomic_DNA"/>
</dbReference>
<accession>A0ABQ1UGX5</accession>
<proteinExistence type="predicted"/>
<protein>
    <submittedName>
        <fullName evidence="1">Uncharacterized protein</fullName>
    </submittedName>
</protein>
<comment type="caution">
    <text evidence="1">The sequence shown here is derived from an EMBL/GenBank/DDBJ whole genome shotgun (WGS) entry which is preliminary data.</text>
</comment>
<evidence type="ECO:0000313" key="2">
    <source>
        <dbReference type="Proteomes" id="UP000655016"/>
    </source>
</evidence>
<sequence length="89" mass="10465">MIIKILKFIKCKDSQRIDIKNVPLRFPGSFTDIHKKLFNSLPFYNLNFANLCEKSLRNSAGKTIYVIKTTIKTYLMSFYNKNVLLRKNT</sequence>
<evidence type="ECO:0000313" key="1">
    <source>
        <dbReference type="EMBL" id="GGF18824.1"/>
    </source>
</evidence>
<keyword evidence="2" id="KW-1185">Reference proteome</keyword>
<gene>
    <name evidence="1" type="ORF">GCM10011518_30290</name>
</gene>
<name>A0ABQ1UGX5_9FLAO</name>
<organism evidence="1 2">
    <name type="scientific">Flavobacterium limi</name>
    <dbReference type="NCBI Taxonomy" id="2045105"/>
    <lineage>
        <taxon>Bacteria</taxon>
        <taxon>Pseudomonadati</taxon>
        <taxon>Bacteroidota</taxon>
        <taxon>Flavobacteriia</taxon>
        <taxon>Flavobacteriales</taxon>
        <taxon>Flavobacteriaceae</taxon>
        <taxon>Flavobacterium</taxon>
    </lineage>
</organism>